<comment type="similarity">
    <text evidence="1">Belongs to the NipSnap family.</text>
</comment>
<dbReference type="PANTHER" id="PTHR21017">
    <property type="entry name" value="NIPSNAP-RELATED"/>
    <property type="match status" value="1"/>
</dbReference>
<dbReference type="SUPFAM" id="SSF54909">
    <property type="entry name" value="Dimeric alpha+beta barrel"/>
    <property type="match status" value="2"/>
</dbReference>
<gene>
    <name evidence="4" type="primary">LOC106466013</name>
</gene>
<keyword evidence="3" id="KW-1185">Reference proteome</keyword>
<feature type="domain" description="NIPSNAP" evidence="2">
    <location>
        <begin position="33"/>
        <end position="131"/>
    </location>
</feature>
<dbReference type="Proteomes" id="UP000694941">
    <property type="component" value="Unplaced"/>
</dbReference>
<dbReference type="Gene3D" id="3.30.70.100">
    <property type="match status" value="2"/>
</dbReference>
<dbReference type="InterPro" id="IPR012577">
    <property type="entry name" value="NIPSNAP"/>
</dbReference>
<reference evidence="4" key="1">
    <citation type="submission" date="2025-08" db="UniProtKB">
        <authorList>
            <consortium name="RefSeq"/>
        </authorList>
    </citation>
    <scope>IDENTIFICATION</scope>
    <source>
        <tissue evidence="4">Muscle</tissue>
    </source>
</reference>
<dbReference type="RefSeq" id="XP_022249682.1">
    <property type="nucleotide sequence ID" value="XM_022393974.1"/>
</dbReference>
<dbReference type="PANTHER" id="PTHR21017:SF19">
    <property type="entry name" value="PROTEIN NIPSNAP HOMOLOG 3B"/>
    <property type="match status" value="1"/>
</dbReference>
<organism evidence="3 4">
    <name type="scientific">Limulus polyphemus</name>
    <name type="common">Atlantic horseshoe crab</name>
    <dbReference type="NCBI Taxonomy" id="6850"/>
    <lineage>
        <taxon>Eukaryota</taxon>
        <taxon>Metazoa</taxon>
        <taxon>Ecdysozoa</taxon>
        <taxon>Arthropoda</taxon>
        <taxon>Chelicerata</taxon>
        <taxon>Merostomata</taxon>
        <taxon>Xiphosura</taxon>
        <taxon>Limulidae</taxon>
        <taxon>Limulus</taxon>
    </lineage>
</organism>
<accession>A0ABM1T1C6</accession>
<evidence type="ECO:0000259" key="2">
    <source>
        <dbReference type="Pfam" id="PF07978"/>
    </source>
</evidence>
<dbReference type="GeneID" id="106466013"/>
<evidence type="ECO:0000256" key="1">
    <source>
        <dbReference type="ARBA" id="ARBA00005291"/>
    </source>
</evidence>
<feature type="domain" description="NIPSNAP" evidence="2">
    <location>
        <begin position="140"/>
        <end position="240"/>
    </location>
</feature>
<evidence type="ECO:0000313" key="3">
    <source>
        <dbReference type="Proteomes" id="UP000694941"/>
    </source>
</evidence>
<sequence length="243" mass="28249">MTMRLTDTSPKCPNLGVNFIQHCTKLSGKHKIYELRTYTSHPKDFKEFLKLTEENFHLRTKHSKLIGYWTSEIGGLNEVVHIWEYDSYIHRTSVRQNLASDPEWLSAYISKAAPAWMKQDNVSMSLFPWSQINTPHKMGVYELQEFNMIGYIKDWEEPLKVFVDLSVDCFQNASSSLIGAWEVQFGPQNTVFVLWQHQSFDKMKEGKKLLLQETNEQILRSFYTLVGSAHCKALLSHKVSPLQ</sequence>
<dbReference type="InterPro" id="IPR051557">
    <property type="entry name" value="NipSnap_domain"/>
</dbReference>
<name>A0ABM1T1C6_LIMPO</name>
<evidence type="ECO:0000313" key="4">
    <source>
        <dbReference type="RefSeq" id="XP_022249682.1"/>
    </source>
</evidence>
<dbReference type="Pfam" id="PF07978">
    <property type="entry name" value="NIPSNAP"/>
    <property type="match status" value="2"/>
</dbReference>
<dbReference type="InterPro" id="IPR011008">
    <property type="entry name" value="Dimeric_a/b-barrel"/>
</dbReference>
<protein>
    <submittedName>
        <fullName evidence="4">Protein NipSnap homolog 3B-like isoform X2</fullName>
    </submittedName>
</protein>
<proteinExistence type="inferred from homology"/>